<gene>
    <name evidence="3" type="ORF">H8744_09725</name>
</gene>
<reference evidence="3" key="1">
    <citation type="submission" date="2020-08" db="EMBL/GenBank/DDBJ databases">
        <title>Genome public.</title>
        <authorList>
            <person name="Liu C."/>
            <person name="Sun Q."/>
        </authorList>
    </citation>
    <scope>NUCLEOTIDE SEQUENCE</scope>
    <source>
        <strain evidence="3">N12</strain>
    </source>
</reference>
<accession>A0A926IQ74</accession>
<feature type="domain" description="Secretion system C-terminal sorting" evidence="2">
    <location>
        <begin position="542"/>
        <end position="610"/>
    </location>
</feature>
<evidence type="ECO:0000256" key="1">
    <source>
        <dbReference type="SAM" id="SignalP"/>
    </source>
</evidence>
<dbReference type="AlphaFoldDB" id="A0A926IQ74"/>
<keyword evidence="1" id="KW-0732">Signal</keyword>
<dbReference type="InterPro" id="IPR026444">
    <property type="entry name" value="Secre_tail"/>
</dbReference>
<evidence type="ECO:0000259" key="2">
    <source>
        <dbReference type="Pfam" id="PF18962"/>
    </source>
</evidence>
<name>A0A926IQ74_9BACT</name>
<dbReference type="EMBL" id="JACRTF010000001">
    <property type="protein sequence ID" value="MBC8593521.1"/>
    <property type="molecule type" value="Genomic_DNA"/>
</dbReference>
<organism evidence="3 4">
    <name type="scientific">Jilunia laotingensis</name>
    <dbReference type="NCBI Taxonomy" id="2763675"/>
    <lineage>
        <taxon>Bacteria</taxon>
        <taxon>Pseudomonadati</taxon>
        <taxon>Bacteroidota</taxon>
        <taxon>Bacteroidia</taxon>
        <taxon>Bacteroidales</taxon>
        <taxon>Bacteroidaceae</taxon>
        <taxon>Jilunia</taxon>
    </lineage>
</organism>
<proteinExistence type="predicted"/>
<evidence type="ECO:0000313" key="3">
    <source>
        <dbReference type="EMBL" id="MBC8593521.1"/>
    </source>
</evidence>
<sequence length="611" mass="67760">MNKKSFLFLISLLSVGGAFSQSLPEGMVSLLPKGVKANIDDTRKAAQYKNLVVAGEKSKGYKAFFAASDETSGEELWVTDGTVAGTKMVKDINPGSGSSDINWLTRFNDKVVFAANNGENGMELWISDGTENGTYMVKDIHDFDSSDPRGFVQVNETQFVFGAKDFDSENYSERGPQWWLWVSDGTEEGTHMIYDCDTKFPGQDNASLLTPYCRVGRKVFFKADNKEGTVGEELWVTDGTAEGTKFIKDINTETIATGTANSAIDNMVNFYNEKLFFKAFSIESSNEPWASDGTEEGTYQIYDSNPTFDESGFPRGGGASDVGALPYDGKIYFRGFSLEAGCELACTNLDKEDFTIFDINKNEPTSENHSYADAGIEFDGVYMFCAATGFDATKPDNHGGELHYTDGKTVTMQSDMAPGSQSNWVKELTVASGSLYWWNESSEIPEYKQKLFRIDNKSQFPVRVTNLDPDGDKIHSLRNLGGDLIFATKDENGSLYAYHYRKEGFDPVKDADNLDIEFRTRKEIQDDEVGITSAQMPGKVAIYPNPTTDLFYFNVPGDALSVKIYDLSGRVVKEERKLMNNSVNVSSILKGLYKVMITTTEGNYVTSLIIK</sequence>
<dbReference type="InterPro" id="IPR030916">
    <property type="entry name" value="ELWxxDGT_rpt"/>
</dbReference>
<dbReference type="Pfam" id="PF18962">
    <property type="entry name" value="Por_Secre_tail"/>
    <property type="match status" value="1"/>
</dbReference>
<feature type="chain" id="PRO_5038047757" evidence="1">
    <location>
        <begin position="21"/>
        <end position="611"/>
    </location>
</feature>
<protein>
    <submittedName>
        <fullName evidence="3">T9SS type A sorting domain-containing protein</fullName>
    </submittedName>
</protein>
<comment type="caution">
    <text evidence="3">The sequence shown here is derived from an EMBL/GenBank/DDBJ whole genome shotgun (WGS) entry which is preliminary data.</text>
</comment>
<keyword evidence="4" id="KW-1185">Reference proteome</keyword>
<dbReference type="NCBIfam" id="TIGR04183">
    <property type="entry name" value="Por_Secre_tail"/>
    <property type="match status" value="1"/>
</dbReference>
<evidence type="ECO:0000313" key="4">
    <source>
        <dbReference type="Proteomes" id="UP000651085"/>
    </source>
</evidence>
<dbReference type="RefSeq" id="WP_262434648.1">
    <property type="nucleotide sequence ID" value="NZ_JACRTF010000001.1"/>
</dbReference>
<feature type="signal peptide" evidence="1">
    <location>
        <begin position="1"/>
        <end position="20"/>
    </location>
</feature>
<dbReference type="Proteomes" id="UP000651085">
    <property type="component" value="Unassembled WGS sequence"/>
</dbReference>
<dbReference type="NCBIfam" id="TIGR04534">
    <property type="entry name" value="ELWxxDGT_rpt"/>
    <property type="match status" value="1"/>
</dbReference>